<organism evidence="2 3">
    <name type="scientific">Hungatella hominis</name>
    <dbReference type="NCBI Taxonomy" id="2763050"/>
    <lineage>
        <taxon>Bacteria</taxon>
        <taxon>Bacillati</taxon>
        <taxon>Bacillota</taxon>
        <taxon>Clostridia</taxon>
        <taxon>Lachnospirales</taxon>
        <taxon>Lachnospiraceae</taxon>
        <taxon>Hungatella</taxon>
    </lineage>
</organism>
<dbReference type="Proteomes" id="UP000634672">
    <property type="component" value="Unassembled WGS sequence"/>
</dbReference>
<dbReference type="Gene3D" id="1.10.260.40">
    <property type="entry name" value="lambda repressor-like DNA-binding domains"/>
    <property type="match status" value="1"/>
</dbReference>
<comment type="caution">
    <text evidence="2">The sequence shown here is derived from an EMBL/GenBank/DDBJ whole genome shotgun (WGS) entry which is preliminary data.</text>
</comment>
<proteinExistence type="predicted"/>
<dbReference type="SUPFAM" id="SSF47413">
    <property type="entry name" value="lambda repressor-like DNA-binding domains"/>
    <property type="match status" value="1"/>
</dbReference>
<dbReference type="SMART" id="SM00530">
    <property type="entry name" value="HTH_XRE"/>
    <property type="match status" value="1"/>
</dbReference>
<dbReference type="CDD" id="cd00093">
    <property type="entry name" value="HTH_XRE"/>
    <property type="match status" value="1"/>
</dbReference>
<dbReference type="InterPro" id="IPR001387">
    <property type="entry name" value="Cro/C1-type_HTH"/>
</dbReference>
<accession>A0ABR7HCG3</accession>
<evidence type="ECO:0000313" key="3">
    <source>
        <dbReference type="Proteomes" id="UP000634672"/>
    </source>
</evidence>
<reference evidence="2 3" key="1">
    <citation type="submission" date="2020-08" db="EMBL/GenBank/DDBJ databases">
        <title>Genome public.</title>
        <authorList>
            <person name="Liu C."/>
            <person name="Sun Q."/>
        </authorList>
    </citation>
    <scope>NUCLEOTIDE SEQUENCE [LARGE SCALE GENOMIC DNA]</scope>
    <source>
        <strain evidence="2 3">NSJ-66</strain>
    </source>
</reference>
<dbReference type="EMBL" id="JACOPB010000013">
    <property type="protein sequence ID" value="MBC5710837.1"/>
    <property type="molecule type" value="Genomic_DNA"/>
</dbReference>
<dbReference type="Pfam" id="PF01381">
    <property type="entry name" value="HTH_3"/>
    <property type="match status" value="1"/>
</dbReference>
<dbReference type="RefSeq" id="WP_187023561.1">
    <property type="nucleotide sequence ID" value="NZ_JACOPB010000013.1"/>
</dbReference>
<gene>
    <name evidence="2" type="ORF">H8S75_23130</name>
</gene>
<name>A0ABR7HCG3_9FIRM</name>
<evidence type="ECO:0000313" key="2">
    <source>
        <dbReference type="EMBL" id="MBC5710837.1"/>
    </source>
</evidence>
<sequence length="135" mass="15902">MEMYERIKELRKSELKLSQEEFGKKLGVSRSVINNIERNVLARPEQKEPLIKLICKEFDVNEEWLRDGTGTMYRQLSRDEAIIDWAASLLKEEEEDMSEEMQYAKAFAEMLSKLSVDDWKVLAKMAKLMENIKHS</sequence>
<keyword evidence="3" id="KW-1185">Reference proteome</keyword>
<dbReference type="InterPro" id="IPR010982">
    <property type="entry name" value="Lambda_DNA-bd_dom_sf"/>
</dbReference>
<feature type="domain" description="HTH cro/C1-type" evidence="1">
    <location>
        <begin position="7"/>
        <end position="65"/>
    </location>
</feature>
<evidence type="ECO:0000259" key="1">
    <source>
        <dbReference type="PROSITE" id="PS50943"/>
    </source>
</evidence>
<protein>
    <submittedName>
        <fullName evidence="2">Helix-turn-helix transcriptional regulator</fullName>
    </submittedName>
</protein>
<dbReference type="PROSITE" id="PS50943">
    <property type="entry name" value="HTH_CROC1"/>
    <property type="match status" value="1"/>
</dbReference>